<name>A0A5B7J4J3_PORTR</name>
<dbReference type="AlphaFoldDB" id="A0A5B7J4J3"/>
<evidence type="ECO:0000313" key="2">
    <source>
        <dbReference type="Proteomes" id="UP000324222"/>
    </source>
</evidence>
<dbReference type="OrthoDB" id="6379915at2759"/>
<dbReference type="EMBL" id="VSRR010079171">
    <property type="protein sequence ID" value="MPC88856.1"/>
    <property type="molecule type" value="Genomic_DNA"/>
</dbReference>
<dbReference type="Proteomes" id="UP000324222">
    <property type="component" value="Unassembled WGS sequence"/>
</dbReference>
<protein>
    <submittedName>
        <fullName evidence="1">Uncharacterized protein</fullName>
    </submittedName>
</protein>
<accession>A0A5B7J4J3</accession>
<reference evidence="1 2" key="1">
    <citation type="submission" date="2019-05" db="EMBL/GenBank/DDBJ databases">
        <title>Another draft genome of Portunus trituberculatus and its Hox gene families provides insights of decapod evolution.</title>
        <authorList>
            <person name="Jeong J.-H."/>
            <person name="Song I."/>
            <person name="Kim S."/>
            <person name="Choi T."/>
            <person name="Kim D."/>
            <person name="Ryu S."/>
            <person name="Kim W."/>
        </authorList>
    </citation>
    <scope>NUCLEOTIDE SEQUENCE [LARGE SCALE GENOMIC DNA]</scope>
    <source>
        <tissue evidence="1">Muscle</tissue>
    </source>
</reference>
<sequence length="77" mass="9132">MVHSVSIQHYDAFRHHHYKYRRRGLIVRRHNVVAARLRLGYRPLWQVAGLEDEPHFTSCLLYHSPCRQHAGTQLSTT</sequence>
<proteinExistence type="predicted"/>
<organism evidence="1 2">
    <name type="scientific">Portunus trituberculatus</name>
    <name type="common">Swimming crab</name>
    <name type="synonym">Neptunus trituberculatus</name>
    <dbReference type="NCBI Taxonomy" id="210409"/>
    <lineage>
        <taxon>Eukaryota</taxon>
        <taxon>Metazoa</taxon>
        <taxon>Ecdysozoa</taxon>
        <taxon>Arthropoda</taxon>
        <taxon>Crustacea</taxon>
        <taxon>Multicrustacea</taxon>
        <taxon>Malacostraca</taxon>
        <taxon>Eumalacostraca</taxon>
        <taxon>Eucarida</taxon>
        <taxon>Decapoda</taxon>
        <taxon>Pleocyemata</taxon>
        <taxon>Brachyura</taxon>
        <taxon>Eubrachyura</taxon>
        <taxon>Portunoidea</taxon>
        <taxon>Portunidae</taxon>
        <taxon>Portuninae</taxon>
        <taxon>Portunus</taxon>
    </lineage>
</organism>
<evidence type="ECO:0000313" key="1">
    <source>
        <dbReference type="EMBL" id="MPC88856.1"/>
    </source>
</evidence>
<keyword evidence="2" id="KW-1185">Reference proteome</keyword>
<gene>
    <name evidence="1" type="ORF">E2C01_083777</name>
</gene>
<comment type="caution">
    <text evidence="1">The sequence shown here is derived from an EMBL/GenBank/DDBJ whole genome shotgun (WGS) entry which is preliminary data.</text>
</comment>